<protein>
    <submittedName>
        <fullName evidence="1">Uncharacterized protein</fullName>
    </submittedName>
</protein>
<sequence>MVISLGWANPAACVSALTCTAGCSQYTSRSNAMNCSSSGECTRAQAWSHLFQNFGAPLDVPDLRGFQDAARGHELRERPDGKVVLATRSR</sequence>
<proteinExistence type="predicted"/>
<evidence type="ECO:0000313" key="1">
    <source>
        <dbReference type="EMBL" id="GIE26844.1"/>
    </source>
</evidence>
<accession>A0ABQ4A809</accession>
<dbReference type="Proteomes" id="UP000603200">
    <property type="component" value="Unassembled WGS sequence"/>
</dbReference>
<evidence type="ECO:0000313" key="2">
    <source>
        <dbReference type="Proteomes" id="UP000603200"/>
    </source>
</evidence>
<organism evidence="1 2">
    <name type="scientific">Winogradskya humida</name>
    <dbReference type="NCBI Taxonomy" id="113566"/>
    <lineage>
        <taxon>Bacteria</taxon>
        <taxon>Bacillati</taxon>
        <taxon>Actinomycetota</taxon>
        <taxon>Actinomycetes</taxon>
        <taxon>Micromonosporales</taxon>
        <taxon>Micromonosporaceae</taxon>
        <taxon>Winogradskya</taxon>
    </lineage>
</organism>
<comment type="caution">
    <text evidence="1">The sequence shown here is derived from an EMBL/GenBank/DDBJ whole genome shotgun (WGS) entry which is preliminary data.</text>
</comment>
<gene>
    <name evidence="1" type="ORF">Ahu01nite_099460</name>
</gene>
<dbReference type="RefSeq" id="WP_203843735.1">
    <property type="nucleotide sequence ID" value="NZ_BAAATV010000047.1"/>
</dbReference>
<name>A0ABQ4A809_9ACTN</name>
<keyword evidence="2" id="KW-1185">Reference proteome</keyword>
<reference evidence="1 2" key="1">
    <citation type="submission" date="2021-01" db="EMBL/GenBank/DDBJ databases">
        <title>Whole genome shotgun sequence of Actinoplanes humidus NBRC 14915.</title>
        <authorList>
            <person name="Komaki H."/>
            <person name="Tamura T."/>
        </authorList>
    </citation>
    <scope>NUCLEOTIDE SEQUENCE [LARGE SCALE GENOMIC DNA]</scope>
    <source>
        <strain evidence="1 2">NBRC 14915</strain>
    </source>
</reference>
<dbReference type="EMBL" id="BOMN01000155">
    <property type="protein sequence ID" value="GIE26844.1"/>
    <property type="molecule type" value="Genomic_DNA"/>
</dbReference>